<proteinExistence type="predicted"/>
<evidence type="ECO:0000313" key="3">
    <source>
        <dbReference type="EMBL" id="CAE0455807.1"/>
    </source>
</evidence>
<name>A0A7S3PUC0_9STRA</name>
<reference evidence="3" key="1">
    <citation type="submission" date="2021-01" db="EMBL/GenBank/DDBJ databases">
        <authorList>
            <person name="Corre E."/>
            <person name="Pelletier E."/>
            <person name="Niang G."/>
            <person name="Scheremetjew M."/>
            <person name="Finn R."/>
            <person name="Kale V."/>
            <person name="Holt S."/>
            <person name="Cochrane G."/>
            <person name="Meng A."/>
            <person name="Brown T."/>
            <person name="Cohen L."/>
        </authorList>
    </citation>
    <scope>NUCLEOTIDE SEQUENCE</scope>
    <source>
        <strain evidence="3">MM31A-1</strain>
    </source>
</reference>
<accession>A0A7S3PUC0</accession>
<feature type="region of interest" description="Disordered" evidence="2">
    <location>
        <begin position="1"/>
        <end position="34"/>
    </location>
</feature>
<dbReference type="AlphaFoldDB" id="A0A7S3PUC0"/>
<keyword evidence="1" id="KW-0175">Coiled coil</keyword>
<gene>
    <name evidence="3" type="ORF">CDEB00056_LOCUS648</name>
</gene>
<sequence>MSLPPSSSVGQSKTASHTLKQFERHSEAGSHINSDCNLFERETQKLEMTLTNCLEEKEAWKVKADTLIQENEVEASVKHLKAETDYLLEQAEVLLNENDTLAKQKDGLEETVSRVNIEKDALIEENKRLQDRLKRVEEETIVSGMNTVTSGKKDNKPMNMKEEMGQQNVEEYTLNGVKEFYRLPIPTKKDDKGCGQNANNEGVEKMQRDVLKKVEDEMKEKNALITQMKDTMEGKLSEINELKGDCTEMVETLQQMQEENDLLRAACSWDDIGDMIAHQQREIKSHLDTIDHLRRRLIEEDQKNGNSLDGSTIESQELTIDRQATVILNLEMAGAEMEAKVQEFQGDNKVLRGLLEEEETEDKSEVSVSLGDLMERLELLEEMKDEEIAILTEEKRGCDAQMKRTEKSMRNHIQSLVEENQDLMERFELLEEMKDKEIAILVEEKKEWDAQMKERDELRKELAANKKNILTLEDRINILSGVNAGIVAEVEKLKKQNRNKKKSLAERLAAYEERSCSGSVSMIRLRSRIVSRQDDSSVISGMSMSGISIVTEKIQQEREGPEINPKEMSRPNRLTRSKPRRIKSPPMNSRRKSFRREDIPIEKKYTIPKSVSLINKKSSTVIANK</sequence>
<feature type="compositionally biased region" description="Basic residues" evidence="2">
    <location>
        <begin position="573"/>
        <end position="594"/>
    </location>
</feature>
<feature type="compositionally biased region" description="Basic and acidic residues" evidence="2">
    <location>
        <begin position="556"/>
        <end position="570"/>
    </location>
</feature>
<evidence type="ECO:0000256" key="1">
    <source>
        <dbReference type="SAM" id="Coils"/>
    </source>
</evidence>
<feature type="region of interest" description="Disordered" evidence="2">
    <location>
        <begin position="556"/>
        <end position="601"/>
    </location>
</feature>
<protein>
    <submittedName>
        <fullName evidence="3">Uncharacterized protein</fullName>
    </submittedName>
</protein>
<dbReference type="EMBL" id="HBIO01000903">
    <property type="protein sequence ID" value="CAE0455807.1"/>
    <property type="molecule type" value="Transcribed_RNA"/>
</dbReference>
<feature type="compositionally biased region" description="Polar residues" evidence="2">
    <location>
        <begin position="1"/>
        <end position="19"/>
    </location>
</feature>
<feature type="coiled-coil region" evidence="1">
    <location>
        <begin position="341"/>
        <end position="514"/>
    </location>
</feature>
<organism evidence="3">
    <name type="scientific">Chaetoceros debilis</name>
    <dbReference type="NCBI Taxonomy" id="122233"/>
    <lineage>
        <taxon>Eukaryota</taxon>
        <taxon>Sar</taxon>
        <taxon>Stramenopiles</taxon>
        <taxon>Ochrophyta</taxon>
        <taxon>Bacillariophyta</taxon>
        <taxon>Coscinodiscophyceae</taxon>
        <taxon>Chaetocerotophycidae</taxon>
        <taxon>Chaetocerotales</taxon>
        <taxon>Chaetocerotaceae</taxon>
        <taxon>Chaetoceros</taxon>
    </lineage>
</organism>
<feature type="coiled-coil region" evidence="1">
    <location>
        <begin position="211"/>
        <end position="296"/>
    </location>
</feature>
<feature type="coiled-coil region" evidence="1">
    <location>
        <begin position="91"/>
        <end position="139"/>
    </location>
</feature>
<evidence type="ECO:0000256" key="2">
    <source>
        <dbReference type="SAM" id="MobiDB-lite"/>
    </source>
</evidence>